<name>A0ABN9QKI1_9DINO</name>
<sequence length="123" mass="13945">MHAADLIQNWGDKNCRFGTIFMPLVAGVESAAFWASRDDESSTAHTVHIGGTVAELLICFTTGRNDRWKVWEYMFSAMAWAVAAFLVFGSIYFWFFFNEHPGIASLWKPLIGKTMERPSCWIG</sequence>
<feature type="transmembrane region" description="Helical" evidence="1">
    <location>
        <begin position="73"/>
        <end position="97"/>
    </location>
</feature>
<keyword evidence="1" id="KW-0472">Membrane</keyword>
<protein>
    <submittedName>
        <fullName evidence="2">Uncharacterized protein</fullName>
    </submittedName>
</protein>
<dbReference type="EMBL" id="CAUYUJ010003207">
    <property type="protein sequence ID" value="CAK0804306.1"/>
    <property type="molecule type" value="Genomic_DNA"/>
</dbReference>
<evidence type="ECO:0000313" key="2">
    <source>
        <dbReference type="EMBL" id="CAK0804306.1"/>
    </source>
</evidence>
<organism evidence="2 3">
    <name type="scientific">Prorocentrum cordatum</name>
    <dbReference type="NCBI Taxonomy" id="2364126"/>
    <lineage>
        <taxon>Eukaryota</taxon>
        <taxon>Sar</taxon>
        <taxon>Alveolata</taxon>
        <taxon>Dinophyceae</taxon>
        <taxon>Prorocentrales</taxon>
        <taxon>Prorocentraceae</taxon>
        <taxon>Prorocentrum</taxon>
    </lineage>
</organism>
<evidence type="ECO:0000256" key="1">
    <source>
        <dbReference type="SAM" id="Phobius"/>
    </source>
</evidence>
<reference evidence="2" key="1">
    <citation type="submission" date="2023-10" db="EMBL/GenBank/DDBJ databases">
        <authorList>
            <person name="Chen Y."/>
            <person name="Shah S."/>
            <person name="Dougan E. K."/>
            <person name="Thang M."/>
            <person name="Chan C."/>
        </authorList>
    </citation>
    <scope>NUCLEOTIDE SEQUENCE [LARGE SCALE GENOMIC DNA]</scope>
</reference>
<proteinExistence type="predicted"/>
<keyword evidence="3" id="KW-1185">Reference proteome</keyword>
<accession>A0ABN9QKI1</accession>
<comment type="caution">
    <text evidence="2">The sequence shown here is derived from an EMBL/GenBank/DDBJ whole genome shotgun (WGS) entry which is preliminary data.</text>
</comment>
<keyword evidence="1" id="KW-0812">Transmembrane</keyword>
<gene>
    <name evidence="2" type="ORF">PCOR1329_LOCUS11154</name>
</gene>
<dbReference type="Proteomes" id="UP001189429">
    <property type="component" value="Unassembled WGS sequence"/>
</dbReference>
<evidence type="ECO:0000313" key="3">
    <source>
        <dbReference type="Proteomes" id="UP001189429"/>
    </source>
</evidence>
<keyword evidence="1" id="KW-1133">Transmembrane helix</keyword>